<comment type="similarity">
    <text evidence="3 10">Belongs to the glycosyl hydrolase 75 family.</text>
</comment>
<dbReference type="GO" id="GO:0005576">
    <property type="term" value="C:extracellular region"/>
    <property type="evidence" value="ECO:0007669"/>
    <property type="project" value="UniProtKB-SubCell"/>
</dbReference>
<keyword evidence="7" id="KW-0119">Carbohydrate metabolism</keyword>
<dbReference type="InterPro" id="IPR009939">
    <property type="entry name" value="Chitosanase_fungal"/>
</dbReference>
<keyword evidence="4" id="KW-0964">Secreted</keyword>
<comment type="subcellular location">
    <subcellularLocation>
        <location evidence="2 10">Secreted</location>
    </subcellularLocation>
</comment>
<keyword evidence="8 10" id="KW-0326">Glycosidase</keyword>
<evidence type="ECO:0000256" key="2">
    <source>
        <dbReference type="ARBA" id="ARBA00004613"/>
    </source>
</evidence>
<keyword evidence="5" id="KW-0732">Signal</keyword>
<evidence type="ECO:0000256" key="9">
    <source>
        <dbReference type="ARBA" id="ARBA00023326"/>
    </source>
</evidence>
<keyword evidence="6 10" id="KW-0378">Hydrolase</keyword>
<evidence type="ECO:0000256" key="3">
    <source>
        <dbReference type="ARBA" id="ARBA00007799"/>
    </source>
</evidence>
<feature type="region of interest" description="Disordered" evidence="11">
    <location>
        <begin position="1"/>
        <end position="51"/>
    </location>
</feature>
<dbReference type="AlphaFoldDB" id="A0A9P5P906"/>
<organism evidence="12 13">
    <name type="scientific">Rhodocollybia butyracea</name>
    <dbReference type="NCBI Taxonomy" id="206335"/>
    <lineage>
        <taxon>Eukaryota</taxon>
        <taxon>Fungi</taxon>
        <taxon>Dikarya</taxon>
        <taxon>Basidiomycota</taxon>
        <taxon>Agaricomycotina</taxon>
        <taxon>Agaricomycetes</taxon>
        <taxon>Agaricomycetidae</taxon>
        <taxon>Agaricales</taxon>
        <taxon>Marasmiineae</taxon>
        <taxon>Omphalotaceae</taxon>
        <taxon>Rhodocollybia</taxon>
    </lineage>
</organism>
<feature type="compositionally biased region" description="Low complexity" evidence="11">
    <location>
        <begin position="37"/>
        <end position="51"/>
    </location>
</feature>
<evidence type="ECO:0000313" key="13">
    <source>
        <dbReference type="Proteomes" id="UP000772434"/>
    </source>
</evidence>
<dbReference type="PANTHER" id="PTHR42061:SF4">
    <property type="entry name" value="ENDO-CHITOSANASE"/>
    <property type="match status" value="1"/>
</dbReference>
<evidence type="ECO:0000313" key="12">
    <source>
        <dbReference type="EMBL" id="KAF9058762.1"/>
    </source>
</evidence>
<reference evidence="12" key="1">
    <citation type="submission" date="2020-11" db="EMBL/GenBank/DDBJ databases">
        <authorList>
            <consortium name="DOE Joint Genome Institute"/>
            <person name="Ahrendt S."/>
            <person name="Riley R."/>
            <person name="Andreopoulos W."/>
            <person name="Labutti K."/>
            <person name="Pangilinan J."/>
            <person name="Ruiz-Duenas F.J."/>
            <person name="Barrasa J.M."/>
            <person name="Sanchez-Garcia M."/>
            <person name="Camarero S."/>
            <person name="Miyauchi S."/>
            <person name="Serrano A."/>
            <person name="Linde D."/>
            <person name="Babiker R."/>
            <person name="Drula E."/>
            <person name="Ayuso-Fernandez I."/>
            <person name="Pacheco R."/>
            <person name="Padilla G."/>
            <person name="Ferreira P."/>
            <person name="Barriuso J."/>
            <person name="Kellner H."/>
            <person name="Castanera R."/>
            <person name="Alfaro M."/>
            <person name="Ramirez L."/>
            <person name="Pisabarro A.G."/>
            <person name="Kuo A."/>
            <person name="Tritt A."/>
            <person name="Lipzen A."/>
            <person name="He G."/>
            <person name="Yan M."/>
            <person name="Ng V."/>
            <person name="Cullen D."/>
            <person name="Martin F."/>
            <person name="Rosso M.-N."/>
            <person name="Henrissat B."/>
            <person name="Hibbett D."/>
            <person name="Martinez A.T."/>
            <person name="Grigoriev I.V."/>
        </authorList>
    </citation>
    <scope>NUCLEOTIDE SEQUENCE</scope>
    <source>
        <strain evidence="12">AH 40177</strain>
    </source>
</reference>
<evidence type="ECO:0000256" key="5">
    <source>
        <dbReference type="ARBA" id="ARBA00022729"/>
    </source>
</evidence>
<evidence type="ECO:0000256" key="1">
    <source>
        <dbReference type="ARBA" id="ARBA00000405"/>
    </source>
</evidence>
<dbReference type="Proteomes" id="UP000772434">
    <property type="component" value="Unassembled WGS sequence"/>
</dbReference>
<feature type="compositionally biased region" description="Basic residues" evidence="11">
    <location>
        <begin position="1"/>
        <end position="11"/>
    </location>
</feature>
<comment type="caution">
    <text evidence="12">The sequence shown here is derived from an EMBL/GenBank/DDBJ whole genome shotgun (WGS) entry which is preliminary data.</text>
</comment>
<dbReference type="GO" id="GO:0000272">
    <property type="term" value="P:polysaccharide catabolic process"/>
    <property type="evidence" value="ECO:0007669"/>
    <property type="project" value="UniProtKB-KW"/>
</dbReference>
<proteinExistence type="inferred from homology"/>
<dbReference type="GO" id="GO:0016977">
    <property type="term" value="F:chitosanase activity"/>
    <property type="evidence" value="ECO:0007669"/>
    <property type="project" value="UniProtKB-EC"/>
</dbReference>
<dbReference type="EMBL" id="JADNRY010000352">
    <property type="protein sequence ID" value="KAF9058762.1"/>
    <property type="molecule type" value="Genomic_DNA"/>
</dbReference>
<evidence type="ECO:0000256" key="4">
    <source>
        <dbReference type="ARBA" id="ARBA00022525"/>
    </source>
</evidence>
<sequence>MPIPRHGRKKAANSDAISSDNTTPGDDDDSGDPPSSPTGATGSSSATPSDASFAAAPSIDVASILSAVNAATSNPVSGAVFGTGKGDDVQIYQLDTDVYAFTADMDVDCDGVDYQCKGNPDGQSETSYGALAATQVPFYVIPQSFVDKQKIKGNSLGAIICNNKMFYAIMGDTNGDSPEVIGEASLLLAQTCFPDEGLNGATGHDAKDVTYIVFGSLVPDGIDESSPTIDINALKTLGDSTLSTFKLTS</sequence>
<evidence type="ECO:0000256" key="6">
    <source>
        <dbReference type="ARBA" id="ARBA00022801"/>
    </source>
</evidence>
<name>A0A9P5P906_9AGAR</name>
<evidence type="ECO:0000256" key="10">
    <source>
        <dbReference type="RuleBase" id="RU361208"/>
    </source>
</evidence>
<keyword evidence="13" id="KW-1185">Reference proteome</keyword>
<accession>A0A9P5P906</accession>
<comment type="function">
    <text evidence="10">Chitosanase catalyzing the endo-type cleavage of chitosan, the deacylated form of chitin. Chitosanase may be crucial in the degradation of the deacetylated portion of chitin in the fungal cell wall.</text>
</comment>
<evidence type="ECO:0000256" key="8">
    <source>
        <dbReference type="ARBA" id="ARBA00023295"/>
    </source>
</evidence>
<keyword evidence="9 10" id="KW-0624">Polysaccharide degradation</keyword>
<comment type="catalytic activity">
    <reaction evidence="1 10">
        <text>Endohydrolysis of beta-(1-&gt;4)-linkages between D-glucosamine residues in a partly acetylated chitosan.</text>
        <dbReference type="EC" id="3.2.1.132"/>
    </reaction>
</comment>
<dbReference type="EC" id="3.2.1.132" evidence="10"/>
<evidence type="ECO:0000256" key="7">
    <source>
        <dbReference type="ARBA" id="ARBA00023277"/>
    </source>
</evidence>
<dbReference type="PANTHER" id="PTHR42061">
    <property type="entry name" value="ENDO-CHITOSANASE"/>
    <property type="match status" value="1"/>
</dbReference>
<protein>
    <recommendedName>
        <fullName evidence="10">Endo-chitosanase</fullName>
        <ecNumber evidence="10">3.2.1.132</ecNumber>
    </recommendedName>
</protein>
<evidence type="ECO:0000256" key="11">
    <source>
        <dbReference type="SAM" id="MobiDB-lite"/>
    </source>
</evidence>
<gene>
    <name evidence="12" type="ORF">BDP27DRAFT_1432310</name>
</gene>
<dbReference type="OrthoDB" id="4756206at2759"/>
<dbReference type="Pfam" id="PF07335">
    <property type="entry name" value="Glyco_hydro_75"/>
    <property type="match status" value="1"/>
</dbReference>